<dbReference type="eggNOG" id="COG0701">
    <property type="taxonomic scope" value="Bacteria"/>
</dbReference>
<keyword evidence="9" id="KW-1185">Reference proteome</keyword>
<keyword evidence="6 7" id="KW-0472">Membrane</keyword>
<proteinExistence type="inferred from homology"/>
<accession>C5CII6</accession>
<evidence type="ECO:0000256" key="3">
    <source>
        <dbReference type="ARBA" id="ARBA00022475"/>
    </source>
</evidence>
<sequence>MKESLKEKQKKEIMRDLIFLGITLVTAIILLSIFPDKREAVITTSWNFLIEMILILPAVMVLMGLFAVFVPKEMVVKYLGKSSGIKGIFISIFMGALPTGPLYVAFPMASALLKKGARISNIIIFLSAWACIKIPQELVELQFLGPKFMAMRLSLTIIFVILMGVFIEQIILWSNKKESKV</sequence>
<dbReference type="KEGG" id="kol:Kole_1147"/>
<reference evidence="8 9" key="1">
    <citation type="submission" date="2009-06" db="EMBL/GenBank/DDBJ databases">
        <title>Complete sequence of Thermotogales bacterium TBF 19.5.1.</title>
        <authorList>
            <consortium name="US DOE Joint Genome Institute"/>
            <person name="Lucas S."/>
            <person name="Copeland A."/>
            <person name="Lapidus A."/>
            <person name="Glavina del Rio T."/>
            <person name="Tice H."/>
            <person name="Bruce D."/>
            <person name="Goodwin L."/>
            <person name="Pitluck S."/>
            <person name="Chertkov O."/>
            <person name="Brettin T."/>
            <person name="Detter J.C."/>
            <person name="Han C."/>
            <person name="Schmutz J."/>
            <person name="Larimer F."/>
            <person name="Land M."/>
            <person name="Hauser L."/>
            <person name="Kyrpides N."/>
            <person name="Ovchinnikova G."/>
            <person name="Noll K."/>
        </authorList>
    </citation>
    <scope>NUCLEOTIDE SEQUENCE [LARGE SCALE GENOMIC DNA]</scope>
    <source>
        <strain evidence="9">ATCC BAA-1733 / DSM 21960 / TBF 19.5.1</strain>
    </source>
</reference>
<comment type="similarity">
    <text evidence="2">Belongs to the UPF0718 family.</text>
</comment>
<dbReference type="HOGENOM" id="CLU_101297_0_1_0"/>
<dbReference type="AlphaFoldDB" id="C5CII6"/>
<keyword evidence="4 7" id="KW-0812">Transmembrane</keyword>
<evidence type="ECO:0000256" key="5">
    <source>
        <dbReference type="ARBA" id="ARBA00022989"/>
    </source>
</evidence>
<dbReference type="Proteomes" id="UP000002382">
    <property type="component" value="Chromosome"/>
</dbReference>
<comment type="subcellular location">
    <subcellularLocation>
        <location evidence="1">Cell membrane</location>
        <topology evidence="1">Multi-pass membrane protein</topology>
    </subcellularLocation>
</comment>
<evidence type="ECO:0000256" key="6">
    <source>
        <dbReference type="ARBA" id="ARBA00023136"/>
    </source>
</evidence>
<reference evidence="8 9" key="2">
    <citation type="journal article" date="2011" name="J. Bacteriol.">
        <title>Genome Sequence of Kosmotoga olearia Strain TBF 19.5.1, a Thermophilic Bacterium with a Wide Growth Temperature Range, Isolated from the Troll B Oil Platform in the North Sea.</title>
        <authorList>
            <person name="Swithers K.S."/>
            <person name="Dipippo J.L."/>
            <person name="Bruce D.C."/>
            <person name="Detter C."/>
            <person name="Tapia R."/>
            <person name="Han S."/>
            <person name="Goodwin L.A."/>
            <person name="Han J."/>
            <person name="Woyke T."/>
            <person name="Pitluck S."/>
            <person name="Pennacchio L."/>
            <person name="Nolan M."/>
            <person name="Mikhailova N."/>
            <person name="Land M.L."/>
            <person name="Nesbo C.L."/>
            <person name="Gogarten J.P."/>
            <person name="Noll K.M."/>
        </authorList>
    </citation>
    <scope>NUCLEOTIDE SEQUENCE [LARGE SCALE GENOMIC DNA]</scope>
    <source>
        <strain evidence="9">ATCC BAA-1733 / DSM 21960 / TBF 19.5.1</strain>
    </source>
</reference>
<dbReference type="GO" id="GO:0005886">
    <property type="term" value="C:plasma membrane"/>
    <property type="evidence" value="ECO:0007669"/>
    <property type="project" value="UniProtKB-SubCell"/>
</dbReference>
<dbReference type="InterPro" id="IPR005524">
    <property type="entry name" value="DUF318"/>
</dbReference>
<keyword evidence="3" id="KW-1003">Cell membrane</keyword>
<evidence type="ECO:0008006" key="10">
    <source>
        <dbReference type="Google" id="ProtNLM"/>
    </source>
</evidence>
<feature type="transmembrane region" description="Helical" evidence="7">
    <location>
        <begin position="83"/>
        <end position="104"/>
    </location>
</feature>
<evidence type="ECO:0000256" key="7">
    <source>
        <dbReference type="SAM" id="Phobius"/>
    </source>
</evidence>
<evidence type="ECO:0000256" key="2">
    <source>
        <dbReference type="ARBA" id="ARBA00006386"/>
    </source>
</evidence>
<dbReference type="Pfam" id="PF03773">
    <property type="entry name" value="ArsP_1"/>
    <property type="match status" value="1"/>
</dbReference>
<feature type="transmembrane region" description="Helical" evidence="7">
    <location>
        <begin position="153"/>
        <end position="173"/>
    </location>
</feature>
<feature type="transmembrane region" description="Helical" evidence="7">
    <location>
        <begin position="46"/>
        <end position="71"/>
    </location>
</feature>
<name>C5CII6_KOSOT</name>
<organism evidence="8 9">
    <name type="scientific">Kosmotoga olearia (strain ATCC BAA-1733 / DSM 21960 / TBF 19.5.1)</name>
    <dbReference type="NCBI Taxonomy" id="521045"/>
    <lineage>
        <taxon>Bacteria</taxon>
        <taxon>Thermotogati</taxon>
        <taxon>Thermotogota</taxon>
        <taxon>Thermotogae</taxon>
        <taxon>Kosmotogales</taxon>
        <taxon>Kosmotogaceae</taxon>
        <taxon>Kosmotoga</taxon>
    </lineage>
</organism>
<dbReference type="RefSeq" id="WP_015868506.1">
    <property type="nucleotide sequence ID" value="NC_012785.1"/>
</dbReference>
<evidence type="ECO:0000256" key="1">
    <source>
        <dbReference type="ARBA" id="ARBA00004651"/>
    </source>
</evidence>
<dbReference type="OrthoDB" id="9798408at2"/>
<feature type="transmembrane region" description="Helical" evidence="7">
    <location>
        <begin position="12"/>
        <end position="34"/>
    </location>
</feature>
<evidence type="ECO:0000313" key="8">
    <source>
        <dbReference type="EMBL" id="ACR79849.1"/>
    </source>
</evidence>
<dbReference type="EMBL" id="CP001634">
    <property type="protein sequence ID" value="ACR79849.1"/>
    <property type="molecule type" value="Genomic_DNA"/>
</dbReference>
<keyword evidence="5 7" id="KW-1133">Transmembrane helix</keyword>
<evidence type="ECO:0000313" key="9">
    <source>
        <dbReference type="Proteomes" id="UP000002382"/>
    </source>
</evidence>
<dbReference type="STRING" id="521045.Kole_1147"/>
<evidence type="ECO:0000256" key="4">
    <source>
        <dbReference type="ARBA" id="ARBA00022692"/>
    </source>
</evidence>
<gene>
    <name evidence="8" type="ordered locus">Kole_1147</name>
</gene>
<protein>
    <recommendedName>
        <fullName evidence="10">Permease</fullName>
    </recommendedName>
</protein>